<reference evidence="3" key="1">
    <citation type="submission" date="2020-01" db="EMBL/GenBank/DDBJ databases">
        <title>Insect and environment-associated Actinomycetes.</title>
        <authorList>
            <person name="Currrie C."/>
            <person name="Chevrette M."/>
            <person name="Carlson C."/>
            <person name="Stubbendieck R."/>
            <person name="Wendt-Pienkowski E."/>
        </authorList>
    </citation>
    <scope>NUCLEOTIDE SEQUENCE</scope>
    <source>
        <strain evidence="3">SID14436</strain>
    </source>
</reference>
<protein>
    <recommendedName>
        <fullName evidence="4">Integral membrane protein</fullName>
    </recommendedName>
</protein>
<feature type="compositionally biased region" description="Basic and acidic residues" evidence="1">
    <location>
        <begin position="180"/>
        <end position="213"/>
    </location>
</feature>
<dbReference type="AlphaFoldDB" id="A0A6G3QVQ3"/>
<keyword evidence="2" id="KW-0812">Transmembrane</keyword>
<dbReference type="EMBL" id="JAAGMD010000451">
    <property type="protein sequence ID" value="NEA87425.1"/>
    <property type="molecule type" value="Genomic_DNA"/>
</dbReference>
<feature type="transmembrane region" description="Helical" evidence="2">
    <location>
        <begin position="17"/>
        <end position="40"/>
    </location>
</feature>
<evidence type="ECO:0000313" key="3">
    <source>
        <dbReference type="EMBL" id="NEA87425.1"/>
    </source>
</evidence>
<feature type="compositionally biased region" description="Pro residues" evidence="1">
    <location>
        <begin position="124"/>
        <end position="133"/>
    </location>
</feature>
<keyword evidence="2" id="KW-0472">Membrane</keyword>
<sequence>MYGHGAPQPPRSAATVITLRVLITAAGFLSCGLLTCVPLFRVALLRGRTLDWAAAWASIPLSIIFLMVIGSLPESDIRTDLALALLLLMGAGAGAYFLTVDIRLHSQQRPYPGPLGHGTAPYGYPQPTPPPSPYATTAAGHPPMPQHPAPPVPPQQTPHPGPATPVPRPTGTPPAPQRIDQVRAELDELSDYLRRHDGHDGHHGPAGHHDSGR</sequence>
<feature type="transmembrane region" description="Helical" evidence="2">
    <location>
        <begin position="52"/>
        <end position="69"/>
    </location>
</feature>
<evidence type="ECO:0000256" key="2">
    <source>
        <dbReference type="SAM" id="Phobius"/>
    </source>
</evidence>
<organism evidence="3">
    <name type="scientific">Streptomyces sp. SID14436</name>
    <dbReference type="NCBI Taxonomy" id="2706070"/>
    <lineage>
        <taxon>Bacteria</taxon>
        <taxon>Bacillati</taxon>
        <taxon>Actinomycetota</taxon>
        <taxon>Actinomycetes</taxon>
        <taxon>Kitasatosporales</taxon>
        <taxon>Streptomycetaceae</taxon>
        <taxon>Streptomyces</taxon>
    </lineage>
</organism>
<evidence type="ECO:0000256" key="1">
    <source>
        <dbReference type="SAM" id="MobiDB-lite"/>
    </source>
</evidence>
<comment type="caution">
    <text evidence="3">The sequence shown here is derived from an EMBL/GenBank/DDBJ whole genome shotgun (WGS) entry which is preliminary data.</text>
</comment>
<name>A0A6G3QVQ3_9ACTN</name>
<feature type="compositionally biased region" description="Pro residues" evidence="1">
    <location>
        <begin position="142"/>
        <end position="176"/>
    </location>
</feature>
<keyword evidence="2" id="KW-1133">Transmembrane helix</keyword>
<proteinExistence type="predicted"/>
<dbReference type="RefSeq" id="WP_164339160.1">
    <property type="nucleotide sequence ID" value="NZ_JAAGMD010000451.1"/>
</dbReference>
<accession>A0A6G3QVQ3</accession>
<gene>
    <name evidence="3" type="ORF">G3I53_15590</name>
</gene>
<feature type="region of interest" description="Disordered" evidence="1">
    <location>
        <begin position="111"/>
        <end position="213"/>
    </location>
</feature>
<evidence type="ECO:0008006" key="4">
    <source>
        <dbReference type="Google" id="ProtNLM"/>
    </source>
</evidence>
<feature type="transmembrane region" description="Helical" evidence="2">
    <location>
        <begin position="81"/>
        <end position="99"/>
    </location>
</feature>